<gene>
    <name evidence="1" type="ORF">AAME72_17025</name>
</gene>
<dbReference type="EMBL" id="CP157390">
    <property type="protein sequence ID" value="XBM47754.1"/>
    <property type="molecule type" value="Genomic_DNA"/>
</dbReference>
<dbReference type="GO" id="GO:0000287">
    <property type="term" value="F:magnesium ion binding"/>
    <property type="evidence" value="ECO:0007669"/>
    <property type="project" value="InterPro"/>
</dbReference>
<proteinExistence type="predicted"/>
<dbReference type="Gene3D" id="3.90.470.20">
    <property type="entry name" value="4'-phosphopantetheinyl transferase domain"/>
    <property type="match status" value="1"/>
</dbReference>
<evidence type="ECO:0008006" key="2">
    <source>
        <dbReference type="Google" id="ProtNLM"/>
    </source>
</evidence>
<dbReference type="RefSeq" id="WP_348787719.1">
    <property type="nucleotide sequence ID" value="NZ_CP157390.1"/>
</dbReference>
<protein>
    <recommendedName>
        <fullName evidence="2">4'-phosphopantetheinyl transferase superfamily protein</fullName>
    </recommendedName>
</protein>
<dbReference type="InterPro" id="IPR037143">
    <property type="entry name" value="4-PPantetheinyl_Trfase_dom_sf"/>
</dbReference>
<dbReference type="AlphaFoldDB" id="A0AAU7GAR6"/>
<name>A0AAU7GAR6_9MICO</name>
<evidence type="ECO:0000313" key="1">
    <source>
        <dbReference type="EMBL" id="XBM47754.1"/>
    </source>
</evidence>
<accession>A0AAU7GAR6</accession>
<dbReference type="SUPFAM" id="SSF56214">
    <property type="entry name" value="4'-phosphopantetheinyl transferase"/>
    <property type="match status" value="2"/>
</dbReference>
<dbReference type="GO" id="GO:0008897">
    <property type="term" value="F:holo-[acyl-carrier-protein] synthase activity"/>
    <property type="evidence" value="ECO:0007669"/>
    <property type="project" value="InterPro"/>
</dbReference>
<sequence>MLPLVVRSHEAATSAVLTRLSEADRTRLAGLSGNAAAAFLAGRDALLAAADAAAPDGRGIGDARIDATCPDCGGSHGRPYLLGRPDIHLSLTHAAGFAFAVVAAGPVGIDAEPLDTDPARVAAAAFLTPGHGDALRRWTAIEAVLKADGRGLRVDPAAVRIEAGSAVLDGTRYRVRSRRLHGCLVTTAQALSAGSRV</sequence>
<reference evidence="1" key="1">
    <citation type="submission" date="2024-05" db="EMBL/GenBank/DDBJ databases">
        <title>The Natural Products Discovery Center: Release of the First 8490 Sequenced Strains for Exploring Actinobacteria Biosynthetic Diversity.</title>
        <authorList>
            <person name="Kalkreuter E."/>
            <person name="Kautsar S.A."/>
            <person name="Yang D."/>
            <person name="Bader C.D."/>
            <person name="Teijaro C.N."/>
            <person name="Fluegel L."/>
            <person name="Davis C.M."/>
            <person name="Simpson J.R."/>
            <person name="Lauterbach L."/>
            <person name="Steele A.D."/>
            <person name="Gui C."/>
            <person name="Meng S."/>
            <person name="Li G."/>
            <person name="Viehrig K."/>
            <person name="Ye F."/>
            <person name="Su P."/>
            <person name="Kiefer A.F."/>
            <person name="Nichols A."/>
            <person name="Cepeda A.J."/>
            <person name="Yan W."/>
            <person name="Fan B."/>
            <person name="Jiang Y."/>
            <person name="Adhikari A."/>
            <person name="Zheng C.-J."/>
            <person name="Schuster L."/>
            <person name="Cowan T.M."/>
            <person name="Smanski M.J."/>
            <person name="Chevrette M.G."/>
            <person name="de Carvalho L.P.S."/>
            <person name="Shen B."/>
        </authorList>
    </citation>
    <scope>NUCLEOTIDE SEQUENCE</scope>
    <source>
        <strain evidence="1">NPDC080035</strain>
    </source>
</reference>
<organism evidence="1">
    <name type="scientific">Leifsonia sp. NPDC080035</name>
    <dbReference type="NCBI Taxonomy" id="3143936"/>
    <lineage>
        <taxon>Bacteria</taxon>
        <taxon>Bacillati</taxon>
        <taxon>Actinomycetota</taxon>
        <taxon>Actinomycetes</taxon>
        <taxon>Micrococcales</taxon>
        <taxon>Microbacteriaceae</taxon>
        <taxon>Leifsonia</taxon>
    </lineage>
</organism>